<dbReference type="InterPro" id="IPR011527">
    <property type="entry name" value="ABC1_TM_dom"/>
</dbReference>
<dbReference type="Pfam" id="PF00005">
    <property type="entry name" value="ABC_tran"/>
    <property type="match status" value="1"/>
</dbReference>
<dbReference type="InterPro" id="IPR027417">
    <property type="entry name" value="P-loop_NTPase"/>
</dbReference>
<dbReference type="Gene3D" id="1.20.1560.10">
    <property type="entry name" value="ABC transporter type 1, transmembrane domain"/>
    <property type="match status" value="1"/>
</dbReference>
<evidence type="ECO:0000313" key="11">
    <source>
        <dbReference type="Proteomes" id="UP001243846"/>
    </source>
</evidence>
<gene>
    <name evidence="10" type="ORF">QWZ10_24740</name>
</gene>
<dbReference type="Gene3D" id="3.40.50.300">
    <property type="entry name" value="P-loop containing nucleotide triphosphate hydrolases"/>
    <property type="match status" value="1"/>
</dbReference>
<protein>
    <submittedName>
        <fullName evidence="10">ABC transporter ATP-binding protein</fullName>
    </submittedName>
</protein>
<evidence type="ECO:0000256" key="1">
    <source>
        <dbReference type="ARBA" id="ARBA00004651"/>
    </source>
</evidence>
<dbReference type="SUPFAM" id="SSF52540">
    <property type="entry name" value="P-loop containing nucleoside triphosphate hydrolases"/>
    <property type="match status" value="1"/>
</dbReference>
<dbReference type="InterPro" id="IPR036640">
    <property type="entry name" value="ABC1_TM_sf"/>
</dbReference>
<keyword evidence="6 7" id="KW-0472">Membrane</keyword>
<dbReference type="PROSITE" id="PS50929">
    <property type="entry name" value="ABC_TM1F"/>
    <property type="match status" value="1"/>
</dbReference>
<evidence type="ECO:0000256" key="7">
    <source>
        <dbReference type="SAM" id="Phobius"/>
    </source>
</evidence>
<dbReference type="GO" id="GO:0005524">
    <property type="term" value="F:ATP binding"/>
    <property type="evidence" value="ECO:0007669"/>
    <property type="project" value="UniProtKB-KW"/>
</dbReference>
<evidence type="ECO:0000259" key="8">
    <source>
        <dbReference type="PROSITE" id="PS50893"/>
    </source>
</evidence>
<dbReference type="PROSITE" id="PS50893">
    <property type="entry name" value="ABC_TRANSPORTER_2"/>
    <property type="match status" value="1"/>
</dbReference>
<feature type="transmembrane region" description="Helical" evidence="7">
    <location>
        <begin position="62"/>
        <end position="83"/>
    </location>
</feature>
<keyword evidence="11" id="KW-1185">Reference proteome</keyword>
<evidence type="ECO:0000256" key="5">
    <source>
        <dbReference type="ARBA" id="ARBA00022989"/>
    </source>
</evidence>
<evidence type="ECO:0000256" key="4">
    <source>
        <dbReference type="ARBA" id="ARBA00022840"/>
    </source>
</evidence>
<feature type="domain" description="ABC transmembrane type-1" evidence="9">
    <location>
        <begin position="24"/>
        <end position="304"/>
    </location>
</feature>
<evidence type="ECO:0000256" key="6">
    <source>
        <dbReference type="ARBA" id="ARBA00023136"/>
    </source>
</evidence>
<keyword evidence="4 10" id="KW-0067">ATP-binding</keyword>
<accession>A0ABT8DH40</accession>
<dbReference type="EMBL" id="JAUFRC010000003">
    <property type="protein sequence ID" value="MDN3714204.1"/>
    <property type="molecule type" value="Genomic_DNA"/>
</dbReference>
<dbReference type="PANTHER" id="PTHR43394">
    <property type="entry name" value="ATP-DEPENDENT PERMEASE MDL1, MITOCHONDRIAL"/>
    <property type="match status" value="1"/>
</dbReference>
<reference evidence="11" key="1">
    <citation type="journal article" date="2019" name="Int. J. Syst. Evol. Microbiol.">
        <title>The Global Catalogue of Microorganisms (GCM) 10K type strain sequencing project: providing services to taxonomists for standard genome sequencing and annotation.</title>
        <authorList>
            <consortium name="The Broad Institute Genomics Platform"/>
            <consortium name="The Broad Institute Genome Sequencing Center for Infectious Disease"/>
            <person name="Wu L."/>
            <person name="Ma J."/>
        </authorList>
    </citation>
    <scope>NUCLEOTIDE SEQUENCE [LARGE SCALE GENOMIC DNA]</scope>
    <source>
        <strain evidence="11">CECT 8482</strain>
    </source>
</reference>
<dbReference type="InterPro" id="IPR039421">
    <property type="entry name" value="Type_1_exporter"/>
</dbReference>
<dbReference type="InterPro" id="IPR003593">
    <property type="entry name" value="AAA+_ATPase"/>
</dbReference>
<feature type="transmembrane region" description="Helical" evidence="7">
    <location>
        <begin position="21"/>
        <end position="42"/>
    </location>
</feature>
<comment type="caution">
    <text evidence="10">The sequence shown here is derived from an EMBL/GenBank/DDBJ whole genome shotgun (WGS) entry which is preliminary data.</text>
</comment>
<dbReference type="SMART" id="SM00382">
    <property type="entry name" value="AAA"/>
    <property type="match status" value="1"/>
</dbReference>
<evidence type="ECO:0000256" key="3">
    <source>
        <dbReference type="ARBA" id="ARBA00022741"/>
    </source>
</evidence>
<dbReference type="Pfam" id="PF00664">
    <property type="entry name" value="ABC_membrane"/>
    <property type="match status" value="1"/>
</dbReference>
<feature type="transmembrane region" description="Helical" evidence="7">
    <location>
        <begin position="132"/>
        <end position="156"/>
    </location>
</feature>
<dbReference type="InterPro" id="IPR003439">
    <property type="entry name" value="ABC_transporter-like_ATP-bd"/>
</dbReference>
<sequence>MIFGTREVGWLAPVLARALPGIGAVLALSLLAAALGLALPMLTKLVIDRGIMARDMGRLVHYAALSFALGLGAVALGIANGMVHLRASADMLADLRQRAFDAALRRDPARKDLPLGETMARLDGDSGEIQRFAFDTVLVAIGALFRLAGGVALMAWLDWRLVLLPVLLTPIELIFLTLARPRTQSLAGEVRDQRGALSSTLAETLSLRQTLAALGASQARLAHFGEQQHSQIAGLMRQRLWAETVGAVSQILGAVVRAGVLLVGGWLVVRGDWPLGTLIAYLAYAAMMQGPLRNLLGLYHAQARSKVAVARLDALFAAARDEEGPAPPRAMEEITLTRLRAAGARHQPVSAVLRTGSRVLLDGPSGIGKTRLVATLTRDAPVECGAAEIDGRAVGDFGPAALRGLILHLPQRPGIMRGTLGENLRLAAPRAGDAALWQALEQADLGVWARSRAGLDTDLAETGADLSGGMRQRISLARAFLAESPVMVFDESFSEIDEAGAMRILAALETRFPERLLIFIAHNGPVRGLDFDQRITLSSIAPLRLSSRGETPNQRENAREKAV</sequence>
<evidence type="ECO:0000313" key="10">
    <source>
        <dbReference type="EMBL" id="MDN3714204.1"/>
    </source>
</evidence>
<organism evidence="10 11">
    <name type="scientific">Paracoccus cavernae</name>
    <dbReference type="NCBI Taxonomy" id="1571207"/>
    <lineage>
        <taxon>Bacteria</taxon>
        <taxon>Pseudomonadati</taxon>
        <taxon>Pseudomonadota</taxon>
        <taxon>Alphaproteobacteria</taxon>
        <taxon>Rhodobacterales</taxon>
        <taxon>Paracoccaceae</taxon>
        <taxon>Paracoccus</taxon>
    </lineage>
</organism>
<dbReference type="InterPro" id="IPR017871">
    <property type="entry name" value="ABC_transporter-like_CS"/>
</dbReference>
<keyword evidence="3" id="KW-0547">Nucleotide-binding</keyword>
<feature type="domain" description="ABC transporter" evidence="8">
    <location>
        <begin position="331"/>
        <end position="563"/>
    </location>
</feature>
<keyword evidence="2 7" id="KW-0812">Transmembrane</keyword>
<dbReference type="Proteomes" id="UP001243846">
    <property type="component" value="Unassembled WGS sequence"/>
</dbReference>
<dbReference type="PANTHER" id="PTHR43394:SF1">
    <property type="entry name" value="ATP-BINDING CASSETTE SUB-FAMILY B MEMBER 10, MITOCHONDRIAL"/>
    <property type="match status" value="1"/>
</dbReference>
<name>A0ABT8DH40_9RHOB</name>
<evidence type="ECO:0000256" key="2">
    <source>
        <dbReference type="ARBA" id="ARBA00022692"/>
    </source>
</evidence>
<feature type="transmembrane region" description="Helical" evidence="7">
    <location>
        <begin position="162"/>
        <end position="179"/>
    </location>
</feature>
<dbReference type="PROSITE" id="PS00211">
    <property type="entry name" value="ABC_TRANSPORTER_1"/>
    <property type="match status" value="1"/>
</dbReference>
<comment type="subcellular location">
    <subcellularLocation>
        <location evidence="1">Cell membrane</location>
        <topology evidence="1">Multi-pass membrane protein</topology>
    </subcellularLocation>
</comment>
<keyword evidence="5 7" id="KW-1133">Transmembrane helix</keyword>
<dbReference type="CDD" id="cd07346">
    <property type="entry name" value="ABC_6TM_exporters"/>
    <property type="match status" value="1"/>
</dbReference>
<dbReference type="SUPFAM" id="SSF90123">
    <property type="entry name" value="ABC transporter transmembrane region"/>
    <property type="match status" value="1"/>
</dbReference>
<proteinExistence type="predicted"/>
<evidence type="ECO:0000259" key="9">
    <source>
        <dbReference type="PROSITE" id="PS50929"/>
    </source>
</evidence>